<dbReference type="InterPro" id="IPR037523">
    <property type="entry name" value="VOC_core"/>
</dbReference>
<dbReference type="AlphaFoldDB" id="A0A3E0VCL6"/>
<dbReference type="Gene3D" id="3.10.180.10">
    <property type="entry name" value="2,3-Dihydroxybiphenyl 1,2-Dioxygenase, domain 1"/>
    <property type="match status" value="1"/>
</dbReference>
<dbReference type="GO" id="GO:0051213">
    <property type="term" value="F:dioxygenase activity"/>
    <property type="evidence" value="ECO:0007669"/>
    <property type="project" value="UniProtKB-KW"/>
</dbReference>
<feature type="domain" description="VOC" evidence="1">
    <location>
        <begin position="144"/>
        <end position="258"/>
    </location>
</feature>
<sequence length="308" mass="34413">MSLHRLASLTMGVPDVQPTIDYYADFGLTHLGHGRFATTDGGEQLRIVYSPNRRLVDVAIGADDHDDLGRVTGNLAKLGVFVQQFPEHVTAIDLISDVRVTVNIVPRVSQKAQHPTPYNGPGRFERTGARAPGVMRHDRVMPRKLGHVVIGSVDYEATRRFFVEGIGFRESDHIKGEGSFLRCSIDHHNLLVLKSPVNYLHHTSWQVNDIDDVGRGAYAMLEDNPERHVWGLGRHFAGSNFFWYLKDPAGNFSEYYSDMDCIPEEEIWKPEVLEGVQGLFSWGPPPPPSFLHPEDLAALMTGVHGPKS</sequence>
<dbReference type="SUPFAM" id="SSF54593">
    <property type="entry name" value="Glyoxalase/Bleomycin resistance protein/Dihydroxybiphenyl dioxygenase"/>
    <property type="match status" value="2"/>
</dbReference>
<dbReference type="InterPro" id="IPR004360">
    <property type="entry name" value="Glyas_Fos-R_dOase_dom"/>
</dbReference>
<evidence type="ECO:0000259" key="1">
    <source>
        <dbReference type="PROSITE" id="PS51819"/>
    </source>
</evidence>
<protein>
    <submittedName>
        <fullName evidence="2">Dioxygenase</fullName>
    </submittedName>
</protein>
<dbReference type="RefSeq" id="WP_116284870.1">
    <property type="nucleotide sequence ID" value="NZ_NBXA01000071.1"/>
</dbReference>
<evidence type="ECO:0000313" key="3">
    <source>
        <dbReference type="Proteomes" id="UP000256709"/>
    </source>
</evidence>
<dbReference type="Pfam" id="PF00903">
    <property type="entry name" value="Glyoxalase"/>
    <property type="match status" value="1"/>
</dbReference>
<dbReference type="OrthoDB" id="3827654at2"/>
<dbReference type="Proteomes" id="UP000256709">
    <property type="component" value="Unassembled WGS sequence"/>
</dbReference>
<keyword evidence="2" id="KW-0223">Dioxygenase</keyword>
<dbReference type="EMBL" id="NBXA01000071">
    <property type="protein sequence ID" value="RFA06637.1"/>
    <property type="molecule type" value="Genomic_DNA"/>
</dbReference>
<evidence type="ECO:0000313" key="2">
    <source>
        <dbReference type="EMBL" id="RFA06637.1"/>
    </source>
</evidence>
<proteinExistence type="predicted"/>
<organism evidence="2 3">
    <name type="scientific">Subtercola boreus</name>
    <dbReference type="NCBI Taxonomy" id="120213"/>
    <lineage>
        <taxon>Bacteria</taxon>
        <taxon>Bacillati</taxon>
        <taxon>Actinomycetota</taxon>
        <taxon>Actinomycetes</taxon>
        <taxon>Micrococcales</taxon>
        <taxon>Microbacteriaceae</taxon>
        <taxon>Subtercola</taxon>
    </lineage>
</organism>
<accession>A0A3E0VCL6</accession>
<dbReference type="InterPro" id="IPR029068">
    <property type="entry name" value="Glyas_Bleomycin-R_OHBP_Dase"/>
</dbReference>
<gene>
    <name evidence="2" type="ORF">B7R21_19225</name>
</gene>
<reference evidence="2 3" key="1">
    <citation type="submission" date="2017-04" db="EMBL/GenBank/DDBJ databases">
        <title>Comparative genome analysis of Subtercola boreus.</title>
        <authorList>
            <person name="Cho Y.-J."/>
            <person name="Cho A."/>
            <person name="Kim O.-S."/>
            <person name="Lee J.-I."/>
        </authorList>
    </citation>
    <scope>NUCLEOTIDE SEQUENCE [LARGE SCALE GENOMIC DNA]</scope>
    <source>
        <strain evidence="2 3">P27444</strain>
    </source>
</reference>
<comment type="caution">
    <text evidence="2">The sequence shown here is derived from an EMBL/GenBank/DDBJ whole genome shotgun (WGS) entry which is preliminary data.</text>
</comment>
<dbReference type="PROSITE" id="PS51819">
    <property type="entry name" value="VOC"/>
    <property type="match status" value="1"/>
</dbReference>
<keyword evidence="2" id="KW-0560">Oxidoreductase</keyword>
<name>A0A3E0VCL6_9MICO</name>